<reference evidence="2" key="1">
    <citation type="submission" date="2020-11" db="EMBL/GenBank/DDBJ databases">
        <authorList>
            <consortium name="DOE Joint Genome Institute"/>
            <person name="Ahrendt S."/>
            <person name="Riley R."/>
            <person name="Andreopoulos W."/>
            <person name="Labutti K."/>
            <person name="Pangilinan J."/>
            <person name="Ruiz-Duenas F.J."/>
            <person name="Barrasa J.M."/>
            <person name="Sanchez-Garcia M."/>
            <person name="Camarero S."/>
            <person name="Miyauchi S."/>
            <person name="Serrano A."/>
            <person name="Linde D."/>
            <person name="Babiker R."/>
            <person name="Drula E."/>
            <person name="Ayuso-Fernandez I."/>
            <person name="Pacheco R."/>
            <person name="Padilla G."/>
            <person name="Ferreira P."/>
            <person name="Barriuso J."/>
            <person name="Kellner H."/>
            <person name="Castanera R."/>
            <person name="Alfaro M."/>
            <person name="Ramirez L."/>
            <person name="Pisabarro A.G."/>
            <person name="Kuo A."/>
            <person name="Tritt A."/>
            <person name="Lipzen A."/>
            <person name="He G."/>
            <person name="Yan M."/>
            <person name="Ng V."/>
            <person name="Cullen D."/>
            <person name="Martin F."/>
            <person name="Rosso M.-N."/>
            <person name="Henrissat B."/>
            <person name="Hibbett D."/>
            <person name="Martinez A.T."/>
            <person name="Grigoriev I.V."/>
        </authorList>
    </citation>
    <scope>NUCLEOTIDE SEQUENCE</scope>
    <source>
        <strain evidence="2">ATCC 90797</strain>
    </source>
</reference>
<dbReference type="OrthoDB" id="3004525at2759"/>
<evidence type="ECO:0000313" key="3">
    <source>
        <dbReference type="Proteomes" id="UP000807025"/>
    </source>
</evidence>
<feature type="domain" description="CxC2-like cysteine cluster KDZ transposase-associated" evidence="1">
    <location>
        <begin position="8"/>
        <end position="55"/>
    </location>
</feature>
<dbReference type="AlphaFoldDB" id="A0A9P6D3L8"/>
<evidence type="ECO:0000259" key="1">
    <source>
        <dbReference type="Pfam" id="PF18803"/>
    </source>
</evidence>
<evidence type="ECO:0000313" key="2">
    <source>
        <dbReference type="EMBL" id="KAF9489802.1"/>
    </source>
</evidence>
<dbReference type="Pfam" id="PF18803">
    <property type="entry name" value="CxC2"/>
    <property type="match status" value="1"/>
</dbReference>
<dbReference type="Proteomes" id="UP000807025">
    <property type="component" value="Unassembled WGS sequence"/>
</dbReference>
<accession>A0A9P6D3L8</accession>
<dbReference type="InterPro" id="IPR041457">
    <property type="entry name" value="CxC2_KDZ-assoc"/>
</dbReference>
<comment type="caution">
    <text evidence="2">The sequence shown here is derived from an EMBL/GenBank/DDBJ whole genome shotgun (WGS) entry which is preliminary data.</text>
</comment>
<organism evidence="2 3">
    <name type="scientific">Pleurotus eryngii</name>
    <name type="common">Boletus of the steppes</name>
    <dbReference type="NCBI Taxonomy" id="5323"/>
    <lineage>
        <taxon>Eukaryota</taxon>
        <taxon>Fungi</taxon>
        <taxon>Dikarya</taxon>
        <taxon>Basidiomycota</taxon>
        <taxon>Agaricomycotina</taxon>
        <taxon>Agaricomycetes</taxon>
        <taxon>Agaricomycetidae</taxon>
        <taxon>Agaricales</taxon>
        <taxon>Pleurotineae</taxon>
        <taxon>Pleurotaceae</taxon>
        <taxon>Pleurotus</taxon>
    </lineage>
</organism>
<dbReference type="EMBL" id="MU154659">
    <property type="protein sequence ID" value="KAF9489802.1"/>
    <property type="molecule type" value="Genomic_DNA"/>
</dbReference>
<protein>
    <recommendedName>
        <fullName evidence="1">CxC2-like cysteine cluster KDZ transposase-associated domain-containing protein</fullName>
    </recommendedName>
</protein>
<proteinExistence type="predicted"/>
<feature type="non-terminal residue" evidence="2">
    <location>
        <position position="1"/>
    </location>
</feature>
<name>A0A9P6D3L8_PLEER</name>
<keyword evidence="3" id="KW-1185">Reference proteome</keyword>
<sequence>NFFEKCTLCELGFWIQLGHSKMVSCPMVKRGHIDFVLIHTNGLHLVAMDFCGCLDK</sequence>
<gene>
    <name evidence="2" type="ORF">BDN71DRAFT_1401095</name>
</gene>